<gene>
    <name evidence="1" type="ORF">Orimi01_00010</name>
</gene>
<sequence>MKTSGPTLAFDRSASSRRYDDDGRLHVAISNISKAVVNPYYGHEIPNHVGLGLDPDKVYRLLRDPEELEKAAPSFRNVPLQLKHVHHKANDAQQDVVIGTVGDPVYEHPYLKASLCIWVDEGIAAVETKTMVELSSSYHYDAVMEPGDFEGELYDGRMTNIRGNHVALVETGRAGADVLVSDENPFTPRKQEIPSMKLTKLGRALMVALSAASPKIAQDSSLGALVGKAEKKTLDKNAIVAKLVAMDTEINTGALEDIIEAIMGVEDNPEPEKPVVITGTADSEGTSAIIDFLQSKGLDAADLEAVTGMLSKLDTAPAAMDESEVDDKAEKKADEKVKTAMDSMRREFRDLEVAKSAVRNTVGEVIGMDSAHSVYRFALDHLKVDHKGMPDAGLAQLFAVASSVNKATPTLSLANDAATVKTVPGLERFS</sequence>
<dbReference type="Pfam" id="PF09979">
    <property type="entry name" value="DUF2213"/>
    <property type="match status" value="1"/>
</dbReference>
<proteinExistence type="predicted"/>
<accession>A0AAU6W221</accession>
<name>A0AAU6W221_9VIRU</name>
<dbReference type="EMBL" id="PP179326">
    <property type="protein sequence ID" value="XAI70667.1"/>
    <property type="molecule type" value="Genomic_DNA"/>
</dbReference>
<protein>
    <recommendedName>
        <fullName evidence="2">DUF2213 domain-containing protein</fullName>
    </recommendedName>
</protein>
<reference evidence="1" key="1">
    <citation type="journal article" date="2024" name="J. Gen. Virol.">
        <title>Novel phages of Pseudomonas syringae unveil numerous potential auxiliary metabolic genes.</title>
        <authorList>
            <person name="Feltin C."/>
            <person name="Garneau J.R."/>
            <person name="Morris C.E."/>
            <person name="Berard A."/>
            <person name="Torres-Barcelo C."/>
        </authorList>
    </citation>
    <scope>NUCLEOTIDE SEQUENCE</scope>
</reference>
<organism evidence="1">
    <name type="scientific">Pseudomonas phage Orimi01</name>
    <dbReference type="NCBI Taxonomy" id="3138541"/>
    <lineage>
        <taxon>Viruses</taxon>
    </lineage>
</organism>
<evidence type="ECO:0008006" key="2">
    <source>
        <dbReference type="Google" id="ProtNLM"/>
    </source>
</evidence>
<dbReference type="InterPro" id="IPR016913">
    <property type="entry name" value="UCP029215"/>
</dbReference>
<evidence type="ECO:0000313" key="1">
    <source>
        <dbReference type="EMBL" id="XAI70667.1"/>
    </source>
</evidence>